<dbReference type="RefSeq" id="WP_220194581.1">
    <property type="nucleotide sequence ID" value="NZ_BNJF01000001.1"/>
</dbReference>
<reference evidence="2" key="1">
    <citation type="submission" date="2020-10" db="EMBL/GenBank/DDBJ databases">
        <title>Taxonomic study of unclassified bacteria belonging to the class Ktedonobacteria.</title>
        <authorList>
            <person name="Yabe S."/>
            <person name="Wang C.M."/>
            <person name="Zheng Y."/>
            <person name="Sakai Y."/>
            <person name="Cavaletti L."/>
            <person name="Monciardini P."/>
            <person name="Donadio S."/>
        </authorList>
    </citation>
    <scope>NUCLEOTIDE SEQUENCE</scope>
    <source>
        <strain evidence="2">SOSP1-1</strain>
    </source>
</reference>
<dbReference type="Proteomes" id="UP000612362">
    <property type="component" value="Unassembled WGS sequence"/>
</dbReference>
<comment type="caution">
    <text evidence="2">The sequence shown here is derived from an EMBL/GenBank/DDBJ whole genome shotgun (WGS) entry which is preliminary data.</text>
</comment>
<keyword evidence="3" id="KW-1185">Reference proteome</keyword>
<evidence type="ECO:0000313" key="2">
    <source>
        <dbReference type="EMBL" id="GHO45234.1"/>
    </source>
</evidence>
<accession>A0A8J3I5Q4</accession>
<keyword evidence="1" id="KW-0812">Transmembrane</keyword>
<evidence type="ECO:0000313" key="3">
    <source>
        <dbReference type="Proteomes" id="UP000612362"/>
    </source>
</evidence>
<dbReference type="AlphaFoldDB" id="A0A8J3I5Q4"/>
<evidence type="ECO:0000256" key="1">
    <source>
        <dbReference type="SAM" id="Phobius"/>
    </source>
</evidence>
<dbReference type="EMBL" id="BNJF01000001">
    <property type="protein sequence ID" value="GHO45234.1"/>
    <property type="molecule type" value="Genomic_DNA"/>
</dbReference>
<proteinExistence type="predicted"/>
<keyword evidence="1" id="KW-1133">Transmembrane helix</keyword>
<gene>
    <name evidence="2" type="ORF">KSX_33970</name>
</gene>
<organism evidence="2 3">
    <name type="scientific">Ktedonospora formicarum</name>
    <dbReference type="NCBI Taxonomy" id="2778364"/>
    <lineage>
        <taxon>Bacteria</taxon>
        <taxon>Bacillati</taxon>
        <taxon>Chloroflexota</taxon>
        <taxon>Ktedonobacteria</taxon>
        <taxon>Ktedonobacterales</taxon>
        <taxon>Ktedonobacteraceae</taxon>
        <taxon>Ktedonospora</taxon>
    </lineage>
</organism>
<name>A0A8J3I5Q4_9CHLR</name>
<keyword evidence="1" id="KW-0472">Membrane</keyword>
<feature type="transmembrane region" description="Helical" evidence="1">
    <location>
        <begin position="38"/>
        <end position="55"/>
    </location>
</feature>
<sequence>MSNIDIDFTTDKKSNFKHMPKEAHDQYFRVTDQVSEEVWYWAALVSIICSATLFLSGKRDWSLFVGQWPPTFLLFGMFHKLLKPSR</sequence>
<protein>
    <submittedName>
        <fullName evidence="2">Uncharacterized protein</fullName>
    </submittedName>
</protein>